<dbReference type="Proteomes" id="UP000821845">
    <property type="component" value="Chromosome 9"/>
</dbReference>
<name>A0ACB7RI56_HYAAI</name>
<accession>A0ACB7RI56</accession>
<evidence type="ECO:0000313" key="2">
    <source>
        <dbReference type="Proteomes" id="UP000821845"/>
    </source>
</evidence>
<comment type="caution">
    <text evidence="1">The sequence shown here is derived from an EMBL/GenBank/DDBJ whole genome shotgun (WGS) entry which is preliminary data.</text>
</comment>
<proteinExistence type="predicted"/>
<evidence type="ECO:0000313" key="1">
    <source>
        <dbReference type="EMBL" id="KAH6921710.1"/>
    </source>
</evidence>
<keyword evidence="2" id="KW-1185">Reference proteome</keyword>
<protein>
    <submittedName>
        <fullName evidence="1">Uncharacterized protein</fullName>
    </submittedName>
</protein>
<gene>
    <name evidence="1" type="ORF">HPB50_004225</name>
</gene>
<reference evidence="1" key="1">
    <citation type="submission" date="2020-05" db="EMBL/GenBank/DDBJ databases">
        <title>Large-scale comparative analyses of tick genomes elucidate their genetic diversity and vector capacities.</title>
        <authorList>
            <person name="Jia N."/>
            <person name="Wang J."/>
            <person name="Shi W."/>
            <person name="Du L."/>
            <person name="Sun Y."/>
            <person name="Zhan W."/>
            <person name="Jiang J."/>
            <person name="Wang Q."/>
            <person name="Zhang B."/>
            <person name="Ji P."/>
            <person name="Sakyi L.B."/>
            <person name="Cui X."/>
            <person name="Yuan T."/>
            <person name="Jiang B."/>
            <person name="Yang W."/>
            <person name="Lam T.T.-Y."/>
            <person name="Chang Q."/>
            <person name="Ding S."/>
            <person name="Wang X."/>
            <person name="Zhu J."/>
            <person name="Ruan X."/>
            <person name="Zhao L."/>
            <person name="Wei J."/>
            <person name="Que T."/>
            <person name="Du C."/>
            <person name="Cheng J."/>
            <person name="Dai P."/>
            <person name="Han X."/>
            <person name="Huang E."/>
            <person name="Gao Y."/>
            <person name="Liu J."/>
            <person name="Shao H."/>
            <person name="Ye R."/>
            <person name="Li L."/>
            <person name="Wei W."/>
            <person name="Wang X."/>
            <person name="Wang C."/>
            <person name="Yang T."/>
            <person name="Huo Q."/>
            <person name="Li W."/>
            <person name="Guo W."/>
            <person name="Chen H."/>
            <person name="Zhou L."/>
            <person name="Ni X."/>
            <person name="Tian J."/>
            <person name="Zhou Y."/>
            <person name="Sheng Y."/>
            <person name="Liu T."/>
            <person name="Pan Y."/>
            <person name="Xia L."/>
            <person name="Li J."/>
            <person name="Zhao F."/>
            <person name="Cao W."/>
        </authorList>
    </citation>
    <scope>NUCLEOTIDE SEQUENCE</scope>
    <source>
        <strain evidence="1">Hyas-2018</strain>
    </source>
</reference>
<sequence>MTAEEGETVEGLASEGTASNGNEGTSYPERIVARLKKRGLDFERACHKVLHPVSLELTEIEPATLAILSTPTSWREYSDEDELYDAAYVFCWLPKAHRCVQRVNLESRNGQGMVLFYRPAFTLALALGRSVNLRQLELVGGRETPFCEEELLEGLAALEHLESFKFASLPIKASMARCVANLLRRNASRLTTVALSDNRMSQNTANRLLRALQACRGLHELTIARNRLTKGNVDSVARLLRVSGGLTKLTLDRCLGRNASLSALSEALKSSVSLLELHIGELETSFDCLFEALALDSVVLKRLNLKGCNISGENVDSLATALRHNARLRKLELKETHIDNNALGTLARGLEANRGLETLDLRDNTVTASAVNTFCKILRKNETLKRVQFSEVEGSDQERSALSFQMAQDKGYSRIQMLWAEPDFPPLSAALALAAESPTELHLSDSNEQTESSICEVLENLATNEHVKTLTVETTGDRRKIAVALCSALAANRTIQNLEVGITLDRSDEGLFGKVAKVLATNSTVTRVCFKSSEVPKRHCDIHTLVCATESPACKDEYVTSNSAFGLRMQSFEKRALSLSTNVSTGMDAEVYTNDAHELHKRKNMASPTSSTAADQKSPTDIVYSHEALDAAKQVNTPHPIGKRSHVCSSCFKTFASNAGLQRHFRAQCKFLHNEILPDSRGLVEHRTTAQLTSRGMFICDQCCKSFFSKTDFDLHSELEHGFKQTNLNSQVLPSSMQHSNSFSLKVERDEQDCDNVSEPLYSCHACQVTFADECVLDEHILVAHSSDVLSADKKPLLNELSTALVHCCNLCPESFEDASGLDEHVRIDHPSASSRAGEERQKNITSGHQGVSLKMATHQAKKPFPQIRHACRCCPEDFEKHATLLRHVRTVHGGAMKNLNIESPTRSKQTSGKKTHSCNQCSRRFRLKGHLTRHLLTHTSVKPFECHLCPATFAQKSTMQRHVQRHTGYKRFACPQCSKRFLIKAAMRNHMRTHTGERPYACDVCSAKFSSRDNLRKHVTTHTGVRPFACQQCPRSFTRYADLRRHSRRHTGERPFACTSCPKTFTRRALLRDHIEAAHHS</sequence>
<dbReference type="EMBL" id="CM023489">
    <property type="protein sequence ID" value="KAH6921710.1"/>
    <property type="molecule type" value="Genomic_DNA"/>
</dbReference>
<organism evidence="1 2">
    <name type="scientific">Hyalomma asiaticum</name>
    <name type="common">Tick</name>
    <dbReference type="NCBI Taxonomy" id="266040"/>
    <lineage>
        <taxon>Eukaryota</taxon>
        <taxon>Metazoa</taxon>
        <taxon>Ecdysozoa</taxon>
        <taxon>Arthropoda</taxon>
        <taxon>Chelicerata</taxon>
        <taxon>Arachnida</taxon>
        <taxon>Acari</taxon>
        <taxon>Parasitiformes</taxon>
        <taxon>Ixodida</taxon>
        <taxon>Ixodoidea</taxon>
        <taxon>Ixodidae</taxon>
        <taxon>Hyalomminae</taxon>
        <taxon>Hyalomma</taxon>
    </lineage>
</organism>